<evidence type="ECO:0000256" key="1">
    <source>
        <dbReference type="ARBA" id="ARBA00010879"/>
    </source>
</evidence>
<dbReference type="Proteomes" id="UP001529510">
    <property type="component" value="Unassembled WGS sequence"/>
</dbReference>
<name>A0ABD0S2B4_CIRMR</name>
<feature type="compositionally biased region" description="Low complexity" evidence="3">
    <location>
        <begin position="242"/>
        <end position="255"/>
    </location>
</feature>
<dbReference type="InterPro" id="IPR043128">
    <property type="entry name" value="Rev_trsase/Diguanyl_cyclase"/>
</dbReference>
<feature type="domain" description="Reverse transcriptase" evidence="4">
    <location>
        <begin position="119"/>
        <end position="199"/>
    </location>
</feature>
<dbReference type="InterPro" id="IPR043502">
    <property type="entry name" value="DNA/RNA_pol_sf"/>
</dbReference>
<comment type="caution">
    <text evidence="5">The sequence shown here is derived from an EMBL/GenBank/DDBJ whole genome shotgun (WGS) entry which is preliminary data.</text>
</comment>
<dbReference type="InterPro" id="IPR000477">
    <property type="entry name" value="RT_dom"/>
</dbReference>
<feature type="region of interest" description="Disordered" evidence="3">
    <location>
        <begin position="242"/>
        <end position="262"/>
    </location>
</feature>
<dbReference type="Gene3D" id="3.10.10.10">
    <property type="entry name" value="HIV Type 1 Reverse Transcriptase, subunit A, domain 1"/>
    <property type="match status" value="1"/>
</dbReference>
<organism evidence="5 6">
    <name type="scientific">Cirrhinus mrigala</name>
    <name type="common">Mrigala</name>
    <dbReference type="NCBI Taxonomy" id="683832"/>
    <lineage>
        <taxon>Eukaryota</taxon>
        <taxon>Metazoa</taxon>
        <taxon>Chordata</taxon>
        <taxon>Craniata</taxon>
        <taxon>Vertebrata</taxon>
        <taxon>Euteleostomi</taxon>
        <taxon>Actinopterygii</taxon>
        <taxon>Neopterygii</taxon>
        <taxon>Teleostei</taxon>
        <taxon>Ostariophysi</taxon>
        <taxon>Cypriniformes</taxon>
        <taxon>Cyprinidae</taxon>
        <taxon>Labeoninae</taxon>
        <taxon>Labeonini</taxon>
        <taxon>Cirrhinus</taxon>
    </lineage>
</organism>
<dbReference type="GO" id="GO:0004523">
    <property type="term" value="F:RNA-DNA hybrid ribonuclease activity"/>
    <property type="evidence" value="ECO:0007669"/>
    <property type="project" value="UniProtKB-EC"/>
</dbReference>
<sequence length="262" mass="28898">HNAYLLPANTAELGSSPPLQGSLEQLVWSVPAGAPLQGTELAVQTNPEAGLERLVPLVDYLAAWKLLPNVSAWVLRTVERGYRIQFGAPPSPFSGVFPTLGYSGDRSVMRLKFRMLTVSQVVSQIRSEDWFVTTDLKDTYFHVSILPRHRKFLRFAFRGEAYQYRVLPFGLALSPRTFTKCVDAALAPLRLRGIRILNYICVQHDTFWPAVHETPTVVAQDQGVLPEGKPVSHDQDVEEALVPVSGPGVGSSLSPHNASDGR</sequence>
<dbReference type="Pfam" id="PF00078">
    <property type="entry name" value="RVT_1"/>
    <property type="match status" value="1"/>
</dbReference>
<comment type="similarity">
    <text evidence="1">Belongs to the beta type-B retroviral polymerase family. HERV class-II K(HML-2) pol subfamily.</text>
</comment>
<dbReference type="PANTHER" id="PTHR33050">
    <property type="entry name" value="REVERSE TRANSCRIPTASE DOMAIN-CONTAINING PROTEIN"/>
    <property type="match status" value="1"/>
</dbReference>
<evidence type="ECO:0000313" key="5">
    <source>
        <dbReference type="EMBL" id="KAL0204541.1"/>
    </source>
</evidence>
<dbReference type="EMBL" id="JAMKFB020000001">
    <property type="protein sequence ID" value="KAL0204541.1"/>
    <property type="molecule type" value="Genomic_DNA"/>
</dbReference>
<dbReference type="InterPro" id="IPR052055">
    <property type="entry name" value="Hepadnavirus_pol/RT"/>
</dbReference>
<dbReference type="SUPFAM" id="SSF56672">
    <property type="entry name" value="DNA/RNA polymerases"/>
    <property type="match status" value="1"/>
</dbReference>
<evidence type="ECO:0000256" key="3">
    <source>
        <dbReference type="SAM" id="MobiDB-lite"/>
    </source>
</evidence>
<dbReference type="Gene3D" id="3.30.70.270">
    <property type="match status" value="1"/>
</dbReference>
<reference evidence="5 6" key="1">
    <citation type="submission" date="2024-05" db="EMBL/GenBank/DDBJ databases">
        <title>Genome sequencing and assembly of Indian major carp, Cirrhinus mrigala (Hamilton, 1822).</title>
        <authorList>
            <person name="Mohindra V."/>
            <person name="Chowdhury L.M."/>
            <person name="Lal K."/>
            <person name="Jena J.K."/>
        </authorList>
    </citation>
    <scope>NUCLEOTIDE SEQUENCE [LARGE SCALE GENOMIC DNA]</scope>
    <source>
        <strain evidence="5">CM1030</strain>
        <tissue evidence="5">Blood</tissue>
    </source>
</reference>
<dbReference type="EC" id="3.1.26.4" evidence="2"/>
<evidence type="ECO:0000259" key="4">
    <source>
        <dbReference type="Pfam" id="PF00078"/>
    </source>
</evidence>
<evidence type="ECO:0000256" key="2">
    <source>
        <dbReference type="ARBA" id="ARBA00012180"/>
    </source>
</evidence>
<keyword evidence="6" id="KW-1185">Reference proteome</keyword>
<gene>
    <name evidence="5" type="ORF">M9458_002559</name>
</gene>
<proteinExistence type="inferred from homology"/>
<evidence type="ECO:0000313" key="6">
    <source>
        <dbReference type="Proteomes" id="UP001529510"/>
    </source>
</evidence>
<accession>A0ABD0S2B4</accession>
<protein>
    <recommendedName>
        <fullName evidence="2">ribonuclease H</fullName>
        <ecNumber evidence="2">3.1.26.4</ecNumber>
    </recommendedName>
</protein>
<feature type="non-terminal residue" evidence="5">
    <location>
        <position position="262"/>
    </location>
</feature>
<feature type="non-terminal residue" evidence="5">
    <location>
        <position position="1"/>
    </location>
</feature>
<dbReference type="PANTHER" id="PTHR33050:SF7">
    <property type="entry name" value="RIBONUCLEASE H"/>
    <property type="match status" value="1"/>
</dbReference>
<dbReference type="AlphaFoldDB" id="A0ABD0S2B4"/>
<dbReference type="CDD" id="cd03714">
    <property type="entry name" value="RT_DIRS1"/>
    <property type="match status" value="1"/>
</dbReference>